<dbReference type="Pfam" id="PF01522">
    <property type="entry name" value="Polysacc_deac_1"/>
    <property type="match status" value="1"/>
</dbReference>
<evidence type="ECO:0000313" key="6">
    <source>
        <dbReference type="Proteomes" id="UP000316416"/>
    </source>
</evidence>
<feature type="signal peptide" evidence="3">
    <location>
        <begin position="1"/>
        <end position="24"/>
    </location>
</feature>
<dbReference type="InterPro" id="IPR002509">
    <property type="entry name" value="NODB_dom"/>
</dbReference>
<protein>
    <submittedName>
        <fullName evidence="5">Polysaccharide deacetylase family protein</fullName>
    </submittedName>
</protein>
<organism evidence="5 6">
    <name type="scientific">Shewanella eurypsychrophilus</name>
    <dbReference type="NCBI Taxonomy" id="2593656"/>
    <lineage>
        <taxon>Bacteria</taxon>
        <taxon>Pseudomonadati</taxon>
        <taxon>Pseudomonadota</taxon>
        <taxon>Gammaproteobacteria</taxon>
        <taxon>Alteromonadales</taxon>
        <taxon>Shewanellaceae</taxon>
        <taxon>Shewanella</taxon>
    </lineage>
</organism>
<dbReference type="EMBL" id="CP045503">
    <property type="protein sequence ID" value="QPG58671.1"/>
    <property type="molecule type" value="Genomic_DNA"/>
</dbReference>
<sequence length="273" mass="30621">MRIIRWGLALFSCLLLLACSDESASAVQEARLVLTFDDAFVSNWHSVADEISTRGATATFFVSYYGNLDKYGNPRTPERQAKLHELSAKGFEIAQHSFSHAKANEYIAEHGSQQWLTEEVIRPSCYMLEDGFTVASFAYPHSNSNSAESDLALLNVFDSVRLYAPAETSMQDGIHEEIVPVLMSAHLDDQRSSLQEIKSAIDIIVRDKSTLILAGHDIANSSESNFYTTPERLFEVIDYAISQGVNFVHFKDLMNNRPVDYDSLYCGELLENE</sequence>
<dbReference type="PANTHER" id="PTHR34216:SF3">
    <property type="entry name" value="POLY-BETA-1,6-N-ACETYL-D-GLUCOSAMINE N-DEACETYLASE"/>
    <property type="match status" value="1"/>
</dbReference>
<proteinExistence type="predicted"/>
<dbReference type="PROSITE" id="PS51257">
    <property type="entry name" value="PROKAR_LIPOPROTEIN"/>
    <property type="match status" value="1"/>
</dbReference>
<dbReference type="SUPFAM" id="SSF88713">
    <property type="entry name" value="Glycoside hydrolase/deacetylase"/>
    <property type="match status" value="1"/>
</dbReference>
<reference evidence="5" key="1">
    <citation type="submission" date="2021-07" db="EMBL/GenBank/DDBJ databases">
        <title>Shewanella sp. YLB-07 whole genome sequence.</title>
        <authorList>
            <person name="Yu L."/>
        </authorList>
    </citation>
    <scope>NUCLEOTIDE SEQUENCE</scope>
    <source>
        <strain evidence="5">YLB-08</strain>
    </source>
</reference>
<feature type="domain" description="NodB homology" evidence="4">
    <location>
        <begin position="28"/>
        <end position="109"/>
    </location>
</feature>
<dbReference type="InterPro" id="IPR051398">
    <property type="entry name" value="Polysacch_Deacetylase"/>
</dbReference>
<keyword evidence="6" id="KW-1185">Reference proteome</keyword>
<evidence type="ECO:0000256" key="2">
    <source>
        <dbReference type="ARBA" id="ARBA00022729"/>
    </source>
</evidence>
<evidence type="ECO:0000256" key="3">
    <source>
        <dbReference type="SAM" id="SignalP"/>
    </source>
</evidence>
<dbReference type="PANTHER" id="PTHR34216">
    <property type="match status" value="1"/>
</dbReference>
<dbReference type="InterPro" id="IPR011330">
    <property type="entry name" value="Glyco_hydro/deAcase_b/a-brl"/>
</dbReference>
<gene>
    <name evidence="5" type="ORF">FM038_015540</name>
</gene>
<evidence type="ECO:0000313" key="5">
    <source>
        <dbReference type="EMBL" id="QPG58671.1"/>
    </source>
</evidence>
<feature type="chain" id="PRO_5045186875" evidence="3">
    <location>
        <begin position="25"/>
        <end position="273"/>
    </location>
</feature>
<evidence type="ECO:0000259" key="4">
    <source>
        <dbReference type="Pfam" id="PF01522"/>
    </source>
</evidence>
<name>A0ABX6V824_9GAMM</name>
<dbReference type="RefSeq" id="WP_142874291.1">
    <property type="nucleotide sequence ID" value="NZ_CP045503.2"/>
</dbReference>
<comment type="subcellular location">
    <subcellularLocation>
        <location evidence="1">Secreted</location>
    </subcellularLocation>
</comment>
<evidence type="ECO:0000256" key="1">
    <source>
        <dbReference type="ARBA" id="ARBA00004613"/>
    </source>
</evidence>
<dbReference type="Proteomes" id="UP000316416">
    <property type="component" value="Chromosome"/>
</dbReference>
<accession>A0ABX6V824</accession>
<keyword evidence="2 3" id="KW-0732">Signal</keyword>
<dbReference type="Gene3D" id="3.20.20.370">
    <property type="entry name" value="Glycoside hydrolase/deacetylase"/>
    <property type="match status" value="1"/>
</dbReference>